<dbReference type="Proteomes" id="UP000013981">
    <property type="component" value="Unassembled WGS sequence"/>
</dbReference>
<comment type="caution">
    <text evidence="1">The sequence shown here is derived from an EMBL/GenBank/DDBJ whole genome shotgun (WGS) entry which is preliminary data.</text>
</comment>
<accession>R8VU03</accession>
<organism evidence="1 2">
    <name type="scientific">Butyricicoccus pullicaecorum 1.2</name>
    <dbReference type="NCBI Taxonomy" id="1203606"/>
    <lineage>
        <taxon>Bacteria</taxon>
        <taxon>Bacillati</taxon>
        <taxon>Bacillota</taxon>
        <taxon>Clostridia</taxon>
        <taxon>Eubacteriales</taxon>
        <taxon>Butyricicoccaceae</taxon>
        <taxon>Butyricicoccus</taxon>
    </lineage>
</organism>
<protein>
    <submittedName>
        <fullName evidence="1">Uncharacterized protein</fullName>
    </submittedName>
</protein>
<dbReference type="AlphaFoldDB" id="R8VU03"/>
<keyword evidence="2" id="KW-1185">Reference proteome</keyword>
<gene>
    <name evidence="1" type="ORF">HMPREF1526_02583</name>
</gene>
<dbReference type="EMBL" id="AQOB01000010">
    <property type="protein sequence ID" value="EOQ36003.1"/>
    <property type="molecule type" value="Genomic_DNA"/>
</dbReference>
<dbReference type="HOGENOM" id="CLU_3381069_0_0_9"/>
<name>R8VU03_9FIRM</name>
<evidence type="ECO:0000313" key="1">
    <source>
        <dbReference type="EMBL" id="EOQ36003.1"/>
    </source>
</evidence>
<sequence length="33" mass="3867">MKFARFLNSLAQAQLTCYAPGVSIYDRYRPRTK</sequence>
<evidence type="ECO:0000313" key="2">
    <source>
        <dbReference type="Proteomes" id="UP000013981"/>
    </source>
</evidence>
<proteinExistence type="predicted"/>
<reference evidence="1 2" key="1">
    <citation type="submission" date="2013-01" db="EMBL/GenBank/DDBJ databases">
        <title>The Genome Sequence of Butyricicoccus pullicaecorum 1.2.</title>
        <authorList>
            <consortium name="The Broad Institute Genome Sequencing Platform"/>
            <person name="Earl A."/>
            <person name="Ward D."/>
            <person name="Feldgarden M."/>
            <person name="Gevers D."/>
            <person name="Van Immerseel F."/>
            <person name="Eeckhaut V."/>
            <person name="Walker B."/>
            <person name="Young S.K."/>
            <person name="Zeng Q."/>
            <person name="Gargeya S."/>
            <person name="Fitzgerald M."/>
            <person name="Haas B."/>
            <person name="Abouelleil A."/>
            <person name="Alvarado L."/>
            <person name="Arachchi H.M."/>
            <person name="Berlin A.M."/>
            <person name="Chapman S.B."/>
            <person name="Dewar J."/>
            <person name="Goldberg J."/>
            <person name="Griggs A."/>
            <person name="Gujja S."/>
            <person name="Hansen M."/>
            <person name="Howarth C."/>
            <person name="Imamovic A."/>
            <person name="Larimer J."/>
            <person name="McCowan C."/>
            <person name="Murphy C."/>
            <person name="Neiman D."/>
            <person name="Pearson M."/>
            <person name="Priest M."/>
            <person name="Roberts A."/>
            <person name="Saif S."/>
            <person name="Shea T."/>
            <person name="Sisk P."/>
            <person name="Sykes S."/>
            <person name="Wortman J."/>
            <person name="Nusbaum C."/>
            <person name="Birren B."/>
        </authorList>
    </citation>
    <scope>NUCLEOTIDE SEQUENCE [LARGE SCALE GENOMIC DNA]</scope>
    <source>
        <strain evidence="1 2">1.2</strain>
    </source>
</reference>